<dbReference type="CDD" id="cd00042">
    <property type="entry name" value="CY"/>
    <property type="match status" value="2"/>
</dbReference>
<evidence type="ECO:0000256" key="2">
    <source>
        <dbReference type="ARBA" id="ARBA00022690"/>
    </source>
</evidence>
<keyword evidence="2" id="KW-0646">Protease inhibitor</keyword>
<dbReference type="PROSITE" id="PS00287">
    <property type="entry name" value="CYSTATIN"/>
    <property type="match status" value="1"/>
</dbReference>
<evidence type="ECO:0000313" key="6">
    <source>
        <dbReference type="Proteomes" id="UP001152798"/>
    </source>
</evidence>
<keyword evidence="6" id="KW-1185">Reference proteome</keyword>
<dbReference type="InterPro" id="IPR046350">
    <property type="entry name" value="Cystatin_sf"/>
</dbReference>
<evidence type="ECO:0000259" key="4">
    <source>
        <dbReference type="SMART" id="SM00043"/>
    </source>
</evidence>
<protein>
    <recommendedName>
        <fullName evidence="4">Cystatin domain-containing protein</fullName>
    </recommendedName>
</protein>
<gene>
    <name evidence="5" type="ORF">NEZAVI_LOCUS1794</name>
</gene>
<evidence type="ECO:0000256" key="3">
    <source>
        <dbReference type="ARBA" id="ARBA00022704"/>
    </source>
</evidence>
<dbReference type="GO" id="GO:0031982">
    <property type="term" value="C:vesicle"/>
    <property type="evidence" value="ECO:0007669"/>
    <property type="project" value="TreeGrafter"/>
</dbReference>
<dbReference type="GO" id="GO:0005737">
    <property type="term" value="C:cytoplasm"/>
    <property type="evidence" value="ECO:0007669"/>
    <property type="project" value="TreeGrafter"/>
</dbReference>
<comment type="similarity">
    <text evidence="1">Belongs to the cystatin family.</text>
</comment>
<organism evidence="5 6">
    <name type="scientific">Nezara viridula</name>
    <name type="common">Southern green stink bug</name>
    <name type="synonym">Cimex viridulus</name>
    <dbReference type="NCBI Taxonomy" id="85310"/>
    <lineage>
        <taxon>Eukaryota</taxon>
        <taxon>Metazoa</taxon>
        <taxon>Ecdysozoa</taxon>
        <taxon>Arthropoda</taxon>
        <taxon>Hexapoda</taxon>
        <taxon>Insecta</taxon>
        <taxon>Pterygota</taxon>
        <taxon>Neoptera</taxon>
        <taxon>Paraneoptera</taxon>
        <taxon>Hemiptera</taxon>
        <taxon>Heteroptera</taxon>
        <taxon>Panheteroptera</taxon>
        <taxon>Pentatomomorpha</taxon>
        <taxon>Pentatomoidea</taxon>
        <taxon>Pentatomidae</taxon>
        <taxon>Pentatominae</taxon>
        <taxon>Nezara</taxon>
    </lineage>
</organism>
<keyword evidence="3" id="KW-0789">Thiol protease inhibitor</keyword>
<sequence length="367" mass="41283">MVLENLSLKSLGLLEFDYCEVPSNQSNKVLKMGPMHLMVFFLLGLFHSSLAKACLGCSTNGEVNDPAAFQYISNKLQNVAPKGMENEEQAVLVRIKELKKQVVEGMIYTYGFEAKGLKSNSLYECKLVVLLKEWMGVEEVEEYNCKFVSSNKQKRSLPGSEFVIDAESNSDLQELKSFIGTEVGKKLNSKYLMKVVRFFKASEQIVEGSLYRATIEVAKTNCLENSQSDSDECQIQQEDRHICDVQVWYRPWLNKKEVDEVHCRPQPEFCAGCPVETNPGDVTAQQCLKRALSNLNARSNPSKQLSLLRIKKATSQVVAGIKYTFDFDASNENLKTSYSCKAVIISQPWISEDPAVTEFNCAPNSKQ</sequence>
<dbReference type="GO" id="GO:0004869">
    <property type="term" value="F:cysteine-type endopeptidase inhibitor activity"/>
    <property type="evidence" value="ECO:0007669"/>
    <property type="project" value="UniProtKB-KW"/>
</dbReference>
<dbReference type="AlphaFoldDB" id="A0A9P0GYA2"/>
<accession>A0A9P0GYA2</accession>
<dbReference type="OrthoDB" id="6601276at2759"/>
<proteinExistence type="inferred from homology"/>
<dbReference type="EMBL" id="OV725077">
    <property type="protein sequence ID" value="CAH1390613.1"/>
    <property type="molecule type" value="Genomic_DNA"/>
</dbReference>
<dbReference type="Gene3D" id="3.10.450.10">
    <property type="match status" value="3"/>
</dbReference>
<dbReference type="InterPro" id="IPR018073">
    <property type="entry name" value="Prot_inh_cystat_CS"/>
</dbReference>
<dbReference type="SUPFAM" id="SSF54403">
    <property type="entry name" value="Cystatin/monellin"/>
    <property type="match status" value="3"/>
</dbReference>
<evidence type="ECO:0000256" key="1">
    <source>
        <dbReference type="ARBA" id="ARBA00009403"/>
    </source>
</evidence>
<feature type="domain" description="Cystatin" evidence="4">
    <location>
        <begin position="156"/>
        <end position="264"/>
    </location>
</feature>
<dbReference type="PANTHER" id="PTHR46186:SF2">
    <property type="entry name" value="CYSTATIN"/>
    <property type="match status" value="1"/>
</dbReference>
<dbReference type="SMART" id="SM00043">
    <property type="entry name" value="CY"/>
    <property type="match status" value="3"/>
</dbReference>
<dbReference type="Pfam" id="PF00031">
    <property type="entry name" value="Cystatin"/>
    <property type="match status" value="2"/>
</dbReference>
<dbReference type="GO" id="GO:0005615">
    <property type="term" value="C:extracellular space"/>
    <property type="evidence" value="ECO:0007669"/>
    <property type="project" value="TreeGrafter"/>
</dbReference>
<evidence type="ECO:0000313" key="5">
    <source>
        <dbReference type="EMBL" id="CAH1390613.1"/>
    </source>
</evidence>
<reference evidence="5" key="1">
    <citation type="submission" date="2022-01" db="EMBL/GenBank/DDBJ databases">
        <authorList>
            <person name="King R."/>
        </authorList>
    </citation>
    <scope>NUCLEOTIDE SEQUENCE</scope>
</reference>
<name>A0A9P0GYA2_NEZVI</name>
<feature type="domain" description="Cystatin" evidence="4">
    <location>
        <begin position="269"/>
        <end position="362"/>
    </location>
</feature>
<dbReference type="PANTHER" id="PTHR46186">
    <property type="entry name" value="CYSTATIN"/>
    <property type="match status" value="1"/>
</dbReference>
<dbReference type="InterPro" id="IPR000010">
    <property type="entry name" value="Cystatin_dom"/>
</dbReference>
<feature type="domain" description="Cystatin" evidence="4">
    <location>
        <begin position="53"/>
        <end position="146"/>
    </location>
</feature>
<dbReference type="Proteomes" id="UP001152798">
    <property type="component" value="Chromosome 1"/>
</dbReference>